<sequence length="285" mass="31104">MTSKPDDSKIEEPHATQVEWLADAQDATSQEHDMTLRSALRRYPKAALWSLAMSSTIIMEGYDTMLMGNLYAQPAFQRRHGVHVEGDSYEIPSAWQAGLGNGSACGQLIGLLLAGYVSERFGFRKTMMLGLSAIIGLIFITFFAPSLAVLEIGQILFVRQGKFEAAKQVLQRIASAGDVTLDLGKHVTLMVVTTEHERIVNAETSYLACFKGIDMQRTLIVIGIYCVQTLSGNPLRGYATYFMKQAGFPSDQAFNLTLINYSLALIGGFVSVSPPSSTSQPQASC</sequence>
<comment type="subcellular location">
    <subcellularLocation>
        <location evidence="1">Membrane</location>
        <topology evidence="1">Multi-pass membrane protein</topology>
    </subcellularLocation>
</comment>
<organism evidence="6 7">
    <name type="scientific">Fusarium oligoseptatum</name>
    <dbReference type="NCBI Taxonomy" id="2604345"/>
    <lineage>
        <taxon>Eukaryota</taxon>
        <taxon>Fungi</taxon>
        <taxon>Dikarya</taxon>
        <taxon>Ascomycota</taxon>
        <taxon>Pezizomycotina</taxon>
        <taxon>Sordariomycetes</taxon>
        <taxon>Hypocreomycetidae</taxon>
        <taxon>Hypocreales</taxon>
        <taxon>Nectriaceae</taxon>
        <taxon>Fusarium</taxon>
        <taxon>Fusarium solani species complex</taxon>
    </lineage>
</organism>
<dbReference type="PANTHER" id="PTHR48022:SF5">
    <property type="entry name" value="ALPHA-GLUCOSIDES PERMEASE MPH2-RELATED"/>
    <property type="match status" value="1"/>
</dbReference>
<keyword evidence="2 5" id="KW-0812">Transmembrane</keyword>
<dbReference type="InterPro" id="IPR005828">
    <property type="entry name" value="MFS_sugar_transport-like"/>
</dbReference>
<dbReference type="GO" id="GO:0016020">
    <property type="term" value="C:membrane"/>
    <property type="evidence" value="ECO:0007669"/>
    <property type="project" value="UniProtKB-SubCell"/>
</dbReference>
<evidence type="ECO:0000256" key="1">
    <source>
        <dbReference type="ARBA" id="ARBA00004141"/>
    </source>
</evidence>
<comment type="caution">
    <text evidence="6">The sequence shown here is derived from an EMBL/GenBank/DDBJ whole genome shotgun (WGS) entry which is preliminary data.</text>
</comment>
<reference evidence="6 7" key="1">
    <citation type="submission" date="2017-06" db="EMBL/GenBank/DDBJ databases">
        <title>Comparative genomic analysis of Ambrosia Fusariam Clade fungi.</title>
        <authorList>
            <person name="Stajich J.E."/>
            <person name="Carrillo J."/>
            <person name="Kijimoto T."/>
            <person name="Eskalen A."/>
            <person name="O'Donnell K."/>
            <person name="Kasson M."/>
        </authorList>
    </citation>
    <scope>NUCLEOTIDE SEQUENCE [LARGE SCALE GENOMIC DNA]</scope>
    <source>
        <strain evidence="6 7">NRRL62579</strain>
    </source>
</reference>
<evidence type="ECO:0000313" key="7">
    <source>
        <dbReference type="Proteomes" id="UP000287144"/>
    </source>
</evidence>
<dbReference type="AlphaFoldDB" id="A0A428S7Q4"/>
<feature type="transmembrane region" description="Helical" evidence="5">
    <location>
        <begin position="129"/>
        <end position="150"/>
    </location>
</feature>
<proteinExistence type="predicted"/>
<dbReference type="Proteomes" id="UP000287144">
    <property type="component" value="Unassembled WGS sequence"/>
</dbReference>
<evidence type="ECO:0000256" key="5">
    <source>
        <dbReference type="SAM" id="Phobius"/>
    </source>
</evidence>
<evidence type="ECO:0000313" key="6">
    <source>
        <dbReference type="EMBL" id="RSL85842.1"/>
    </source>
</evidence>
<dbReference type="PANTHER" id="PTHR48022">
    <property type="entry name" value="PLASTIDIC GLUCOSE TRANSPORTER 4"/>
    <property type="match status" value="1"/>
</dbReference>
<dbReference type="Gene3D" id="1.20.1250.20">
    <property type="entry name" value="MFS general substrate transporter like domains"/>
    <property type="match status" value="2"/>
</dbReference>
<dbReference type="SUPFAM" id="SSF103473">
    <property type="entry name" value="MFS general substrate transporter"/>
    <property type="match status" value="1"/>
</dbReference>
<keyword evidence="3 5" id="KW-1133">Transmembrane helix</keyword>
<evidence type="ECO:0000256" key="3">
    <source>
        <dbReference type="ARBA" id="ARBA00022989"/>
    </source>
</evidence>
<dbReference type="InterPro" id="IPR050360">
    <property type="entry name" value="MFS_Sugar_Transporters"/>
</dbReference>
<keyword evidence="4 5" id="KW-0472">Membrane</keyword>
<gene>
    <name evidence="6" type="ORF">CEP52_016000</name>
</gene>
<name>A0A428S7Q4_9HYPO</name>
<evidence type="ECO:0000256" key="2">
    <source>
        <dbReference type="ARBA" id="ARBA00022692"/>
    </source>
</evidence>
<protein>
    <recommendedName>
        <fullName evidence="8">Major facilitator superfamily (MFS) profile domain-containing protein</fullName>
    </recommendedName>
</protein>
<dbReference type="EMBL" id="NKCK01000310">
    <property type="protein sequence ID" value="RSL85842.1"/>
    <property type="molecule type" value="Genomic_DNA"/>
</dbReference>
<dbReference type="GO" id="GO:0005351">
    <property type="term" value="F:carbohydrate:proton symporter activity"/>
    <property type="evidence" value="ECO:0007669"/>
    <property type="project" value="TreeGrafter"/>
</dbReference>
<dbReference type="InterPro" id="IPR036259">
    <property type="entry name" value="MFS_trans_sf"/>
</dbReference>
<dbReference type="Pfam" id="PF00083">
    <property type="entry name" value="Sugar_tr"/>
    <property type="match status" value="2"/>
</dbReference>
<keyword evidence="7" id="KW-1185">Reference proteome</keyword>
<evidence type="ECO:0000256" key="4">
    <source>
        <dbReference type="ARBA" id="ARBA00023136"/>
    </source>
</evidence>
<evidence type="ECO:0008006" key="8">
    <source>
        <dbReference type="Google" id="ProtNLM"/>
    </source>
</evidence>
<accession>A0A428S7Q4</accession>